<dbReference type="PANTHER" id="PTHR43689:SF8">
    <property type="entry name" value="ALPHA_BETA-HYDROLASES SUPERFAMILY PROTEIN"/>
    <property type="match status" value="1"/>
</dbReference>
<evidence type="ECO:0000313" key="3">
    <source>
        <dbReference type="Proteomes" id="UP000179001"/>
    </source>
</evidence>
<comment type="caution">
    <text evidence="2">The sequence shown here is derived from an EMBL/GenBank/DDBJ whole genome shotgun (WGS) entry which is preliminary data.</text>
</comment>
<evidence type="ECO:0000313" key="2">
    <source>
        <dbReference type="EMBL" id="OGF31008.1"/>
    </source>
</evidence>
<dbReference type="Pfam" id="PF00561">
    <property type="entry name" value="Abhydrolase_1"/>
    <property type="match status" value="1"/>
</dbReference>
<dbReference type="Proteomes" id="UP000179001">
    <property type="component" value="Unassembled WGS sequence"/>
</dbReference>
<evidence type="ECO:0000259" key="1">
    <source>
        <dbReference type="Pfam" id="PF00561"/>
    </source>
</evidence>
<dbReference type="InterPro" id="IPR029058">
    <property type="entry name" value="AB_hydrolase_fold"/>
</dbReference>
<sequence>MQIIEFKNFRGDLLRGVVTKHSGSKGIIFVHGFERNCYEYKFRNIFQGIKDKYSTFRFDFSGCGLSEGKFEDFTVEKSTLEFDSALEAFKRVCPQLKEIVVVGHSIAGCMVVNSLQEKNKFISKVVLFAPAWNQEEILKYYFVRGMYKDKKTITWDNYKRFFSPLKYKLFIKQKKYERKAHWLKNDYFIENIEMDYQDLLSTVTIPLNHILVVQSLVDSKVPIVSNNKVPKEIKQIILRKADHDFEAPSDVKQYLGKVMKFISG</sequence>
<accession>A0A1F5SW99</accession>
<dbReference type="STRING" id="1798002.A2478_01030"/>
<dbReference type="InterPro" id="IPR000073">
    <property type="entry name" value="AB_hydrolase_1"/>
</dbReference>
<feature type="domain" description="AB hydrolase-1" evidence="1">
    <location>
        <begin position="27"/>
        <end position="136"/>
    </location>
</feature>
<dbReference type="EMBL" id="MFGJ01000008">
    <property type="protein sequence ID" value="OGF31008.1"/>
    <property type="molecule type" value="Genomic_DNA"/>
</dbReference>
<dbReference type="PANTHER" id="PTHR43689">
    <property type="entry name" value="HYDROLASE"/>
    <property type="match status" value="1"/>
</dbReference>
<dbReference type="Gene3D" id="3.40.50.1820">
    <property type="entry name" value="alpha/beta hydrolase"/>
    <property type="match status" value="1"/>
</dbReference>
<name>A0A1F5SW99_9BACT</name>
<dbReference type="AlphaFoldDB" id="A0A1F5SW99"/>
<dbReference type="SUPFAM" id="SSF53474">
    <property type="entry name" value="alpha/beta-Hydrolases"/>
    <property type="match status" value="1"/>
</dbReference>
<organism evidence="2 3">
    <name type="scientific">Candidatus Falkowbacteria bacterium RIFOXYC2_FULL_36_12</name>
    <dbReference type="NCBI Taxonomy" id="1798002"/>
    <lineage>
        <taxon>Bacteria</taxon>
        <taxon>Candidatus Falkowiibacteriota</taxon>
    </lineage>
</organism>
<protein>
    <recommendedName>
        <fullName evidence="1">AB hydrolase-1 domain-containing protein</fullName>
    </recommendedName>
</protein>
<proteinExistence type="predicted"/>
<reference evidence="2 3" key="1">
    <citation type="journal article" date="2016" name="Nat. Commun.">
        <title>Thousands of microbial genomes shed light on interconnected biogeochemical processes in an aquifer system.</title>
        <authorList>
            <person name="Anantharaman K."/>
            <person name="Brown C.T."/>
            <person name="Hug L.A."/>
            <person name="Sharon I."/>
            <person name="Castelle C.J."/>
            <person name="Probst A.J."/>
            <person name="Thomas B.C."/>
            <person name="Singh A."/>
            <person name="Wilkins M.J."/>
            <person name="Karaoz U."/>
            <person name="Brodie E.L."/>
            <person name="Williams K.H."/>
            <person name="Hubbard S.S."/>
            <person name="Banfield J.F."/>
        </authorList>
    </citation>
    <scope>NUCLEOTIDE SEQUENCE [LARGE SCALE GENOMIC DNA]</scope>
</reference>
<gene>
    <name evidence="2" type="ORF">A2478_01030</name>
</gene>